<dbReference type="PANTHER" id="PTHR47331">
    <property type="entry name" value="PHD-TYPE DOMAIN-CONTAINING PROTEIN"/>
    <property type="match status" value="1"/>
</dbReference>
<accession>A0A9Q0YI58</accession>
<organism evidence="3 4">
    <name type="scientific">Holothuria leucospilota</name>
    <name type="common">Black long sea cucumber</name>
    <name type="synonym">Mertensiothuria leucospilota</name>
    <dbReference type="NCBI Taxonomy" id="206669"/>
    <lineage>
        <taxon>Eukaryota</taxon>
        <taxon>Metazoa</taxon>
        <taxon>Echinodermata</taxon>
        <taxon>Eleutherozoa</taxon>
        <taxon>Echinozoa</taxon>
        <taxon>Holothuroidea</taxon>
        <taxon>Aspidochirotacea</taxon>
        <taxon>Aspidochirotida</taxon>
        <taxon>Holothuriidae</taxon>
        <taxon>Holothuria</taxon>
    </lineage>
</organism>
<dbReference type="PANTHER" id="PTHR47331:SF5">
    <property type="entry name" value="RIBONUCLEASE H"/>
    <property type="match status" value="1"/>
</dbReference>
<keyword evidence="4" id="KW-1185">Reference proteome</keyword>
<reference evidence="3" key="1">
    <citation type="submission" date="2021-10" db="EMBL/GenBank/DDBJ databases">
        <title>Tropical sea cucumber genome reveals ecological adaptation and Cuvierian tubules defense mechanism.</title>
        <authorList>
            <person name="Chen T."/>
        </authorList>
    </citation>
    <scope>NUCLEOTIDE SEQUENCE</scope>
    <source>
        <strain evidence="3">Nanhai2018</strain>
        <tissue evidence="3">Muscle</tissue>
    </source>
</reference>
<gene>
    <name evidence="3" type="ORF">HOLleu_40783</name>
</gene>
<keyword evidence="1" id="KW-0175">Coiled coil</keyword>
<feature type="compositionally biased region" description="Polar residues" evidence="2">
    <location>
        <begin position="100"/>
        <end position="112"/>
    </location>
</feature>
<dbReference type="Pfam" id="PF03564">
    <property type="entry name" value="DUF1759"/>
    <property type="match status" value="1"/>
</dbReference>
<evidence type="ECO:0000256" key="1">
    <source>
        <dbReference type="SAM" id="Coils"/>
    </source>
</evidence>
<feature type="coiled-coil region" evidence="1">
    <location>
        <begin position="32"/>
        <end position="59"/>
    </location>
</feature>
<dbReference type="OrthoDB" id="8056668at2759"/>
<dbReference type="Proteomes" id="UP001152320">
    <property type="component" value="Chromosome 22"/>
</dbReference>
<dbReference type="InterPro" id="IPR005312">
    <property type="entry name" value="DUF1759"/>
</dbReference>
<protein>
    <recommendedName>
        <fullName evidence="5">Peptidase A2 domain-containing protein</fullName>
    </recommendedName>
</protein>
<feature type="region of interest" description="Disordered" evidence="2">
    <location>
        <begin position="92"/>
        <end position="112"/>
    </location>
</feature>
<evidence type="ECO:0000313" key="3">
    <source>
        <dbReference type="EMBL" id="KAJ8021029.1"/>
    </source>
</evidence>
<comment type="caution">
    <text evidence="3">The sequence shown here is derived from an EMBL/GenBank/DDBJ whole genome shotgun (WGS) entry which is preliminary data.</text>
</comment>
<dbReference type="EMBL" id="JAIZAY010000022">
    <property type="protein sequence ID" value="KAJ8021029.1"/>
    <property type="molecule type" value="Genomic_DNA"/>
</dbReference>
<evidence type="ECO:0000313" key="4">
    <source>
        <dbReference type="Proteomes" id="UP001152320"/>
    </source>
</evidence>
<name>A0A9Q0YI58_HOLLE</name>
<evidence type="ECO:0008006" key="5">
    <source>
        <dbReference type="Google" id="ProtNLM"/>
    </source>
</evidence>
<dbReference type="AlphaFoldDB" id="A0A9Q0YI58"/>
<evidence type="ECO:0000256" key="2">
    <source>
        <dbReference type="SAM" id="MobiDB-lite"/>
    </source>
</evidence>
<sequence length="608" mass="69778">MENKKIKRRTSRARFTRQKRTVESLLDQEEPLKEILESIQKLELAYAELQDKHDEYCETIEDTDQYNKEEEYLEGCQDEFLAIRAKVKAVTRNKEDSRSPKTGSGTQTASSVTSTTNRRIFIRIQFDYSKQQTIDRREYWTFKDDFRHMIDQLYEPRDAVSILSTSLTGRLLEMLRGIGTDYNACWEYLDMIYGDPRVISDVVTQDITKFRPLKEGEDARFSELAHLVRRSYNILKQIGKESDFDNNHMLAIIEQKMTPDDRKVWTRHLQQKSEEASLKNLFDFVTNEMKGRMRATASVRSTTDRHGKVYLSQQRKSNQNNRERNNQWKKCWGCDSKDHWPDQCERIQELTVTDRLKQSKDCHVCFSCLKIAGKEHSMKTCRKRKECTINGCKTFHHSLLHQPSCPSPNPSSAIDTSAGRNFSGVVSENEENGVALPVLTANMGNQDTEMKGLIMLESGATVSLIRESVAEQLNLKSKPISVDIGVLGGTTQIYQTKVYKVQVWTSEGNYMLSTIGVPEITDVLPVKYDVIRKMESVVGRPLNRGDGTVDVLIGINYPQIHVGETREVDGYVIRRSPLGWVMFGVSDGRGPHTVMNMNVTQNVDMTKF</sequence>
<proteinExistence type="predicted"/>